<dbReference type="Gene3D" id="3.30.40.10">
    <property type="entry name" value="Zinc/RING finger domain, C3HC4 (zinc finger)"/>
    <property type="match status" value="1"/>
</dbReference>
<feature type="transmembrane region" description="Helical" evidence="5">
    <location>
        <begin position="161"/>
        <end position="185"/>
    </location>
</feature>
<keyword evidence="1" id="KW-0479">Metal-binding</keyword>
<evidence type="ECO:0000313" key="7">
    <source>
        <dbReference type="EMBL" id="CAG9323355.1"/>
    </source>
</evidence>
<dbReference type="InterPro" id="IPR013083">
    <property type="entry name" value="Znf_RING/FYVE/PHD"/>
</dbReference>
<feature type="transmembrane region" description="Helical" evidence="5">
    <location>
        <begin position="120"/>
        <end position="140"/>
    </location>
</feature>
<feature type="transmembrane region" description="Helical" evidence="5">
    <location>
        <begin position="56"/>
        <end position="77"/>
    </location>
</feature>
<dbReference type="PROSITE" id="PS50089">
    <property type="entry name" value="ZF_RING_2"/>
    <property type="match status" value="1"/>
</dbReference>
<keyword evidence="3" id="KW-0862">Zinc</keyword>
<dbReference type="InterPro" id="IPR001841">
    <property type="entry name" value="Znf_RING"/>
</dbReference>
<name>A0AAU9JGX7_9CILI</name>
<keyword evidence="5" id="KW-0472">Membrane</keyword>
<comment type="caution">
    <text evidence="7">The sequence shown here is derived from an EMBL/GenBank/DDBJ whole genome shotgun (WGS) entry which is preliminary data.</text>
</comment>
<keyword evidence="5" id="KW-1133">Transmembrane helix</keyword>
<evidence type="ECO:0000259" key="6">
    <source>
        <dbReference type="PROSITE" id="PS50089"/>
    </source>
</evidence>
<accession>A0AAU9JGX7</accession>
<evidence type="ECO:0000256" key="2">
    <source>
        <dbReference type="ARBA" id="ARBA00022771"/>
    </source>
</evidence>
<gene>
    <name evidence="7" type="ORF">BSTOLATCC_MIC33255</name>
</gene>
<keyword evidence="2 4" id="KW-0863">Zinc-finger</keyword>
<dbReference type="Pfam" id="PF13639">
    <property type="entry name" value="zf-RING_2"/>
    <property type="match status" value="1"/>
</dbReference>
<dbReference type="PANTHER" id="PTHR45969">
    <property type="entry name" value="RING ZINC FINGER PROTEIN-RELATED"/>
    <property type="match status" value="1"/>
</dbReference>
<dbReference type="SUPFAM" id="SSF57850">
    <property type="entry name" value="RING/U-box"/>
    <property type="match status" value="1"/>
</dbReference>
<evidence type="ECO:0000313" key="8">
    <source>
        <dbReference type="Proteomes" id="UP001162131"/>
    </source>
</evidence>
<reference evidence="7" key="1">
    <citation type="submission" date="2021-09" db="EMBL/GenBank/DDBJ databases">
        <authorList>
            <consortium name="AG Swart"/>
            <person name="Singh M."/>
            <person name="Singh A."/>
            <person name="Seah K."/>
            <person name="Emmerich C."/>
        </authorList>
    </citation>
    <scope>NUCLEOTIDE SEQUENCE</scope>
    <source>
        <strain evidence="7">ATCC30299</strain>
    </source>
</reference>
<dbReference type="EMBL" id="CAJZBQ010000033">
    <property type="protein sequence ID" value="CAG9323355.1"/>
    <property type="molecule type" value="Genomic_DNA"/>
</dbReference>
<keyword evidence="5" id="KW-0812">Transmembrane</keyword>
<feature type="transmembrane region" description="Helical" evidence="5">
    <location>
        <begin position="20"/>
        <end position="44"/>
    </location>
</feature>
<keyword evidence="8" id="KW-1185">Reference proteome</keyword>
<organism evidence="7 8">
    <name type="scientific">Blepharisma stoltei</name>
    <dbReference type="NCBI Taxonomy" id="1481888"/>
    <lineage>
        <taxon>Eukaryota</taxon>
        <taxon>Sar</taxon>
        <taxon>Alveolata</taxon>
        <taxon>Ciliophora</taxon>
        <taxon>Postciliodesmatophora</taxon>
        <taxon>Heterotrichea</taxon>
        <taxon>Heterotrichida</taxon>
        <taxon>Blepharismidae</taxon>
        <taxon>Blepharisma</taxon>
    </lineage>
</organism>
<dbReference type="GO" id="GO:0008270">
    <property type="term" value="F:zinc ion binding"/>
    <property type="evidence" value="ECO:0007669"/>
    <property type="project" value="UniProtKB-KW"/>
</dbReference>
<dbReference type="Proteomes" id="UP001162131">
    <property type="component" value="Unassembled WGS sequence"/>
</dbReference>
<evidence type="ECO:0000256" key="3">
    <source>
        <dbReference type="ARBA" id="ARBA00022833"/>
    </source>
</evidence>
<dbReference type="AlphaFoldDB" id="A0AAU9JGX7"/>
<proteinExistence type="predicted"/>
<sequence length="397" mass="45554">MRFSATLNTGLQAISTLNFSLSGLVLSTFTALAFLLPSFLSSGLSSTFFLIRSSPAVCIFMILSIMFFCTTATHLIFNVLHGPLSYNESKKAYEILMNDSMLLQFVVISIGDSNYVGMEIAIWATICFYYCSCKVICVTAKHRLANNQVRNLKKFSFISAFMGLMFMIGSSKFFYSAGWMMILLVNYEGLLVLKENFLILYQLSLNSAIASPTEMGFQLFEIVVNTVRWLHIAIRYSDWILTSPIQFFVIMKVQIFAFEFIDLYRRFRNYIYSMKSFLKKYPVMSKNDLQKYCNEKCCICLESLPSSKCSKISCGHVHHVKCIRTWILNNSNPKCPLCNQEFLKPETKNLTISSFSSFFNYFGNRDNQAEQTSTQIEQILREEIGLFQENLADIIQQ</sequence>
<evidence type="ECO:0000256" key="5">
    <source>
        <dbReference type="SAM" id="Phobius"/>
    </source>
</evidence>
<evidence type="ECO:0000256" key="4">
    <source>
        <dbReference type="PROSITE-ProRule" id="PRU00175"/>
    </source>
</evidence>
<feature type="domain" description="RING-type" evidence="6">
    <location>
        <begin position="297"/>
        <end position="339"/>
    </location>
</feature>
<evidence type="ECO:0000256" key="1">
    <source>
        <dbReference type="ARBA" id="ARBA00022723"/>
    </source>
</evidence>
<feature type="transmembrane region" description="Helical" evidence="5">
    <location>
        <begin position="245"/>
        <end position="264"/>
    </location>
</feature>
<protein>
    <recommendedName>
        <fullName evidence="6">RING-type domain-containing protein</fullName>
    </recommendedName>
</protein>